<evidence type="ECO:0000313" key="3">
    <source>
        <dbReference type="Proteomes" id="UP000681341"/>
    </source>
</evidence>
<dbReference type="RefSeq" id="WP_208498579.1">
    <property type="nucleotide sequence ID" value="NZ_JAGFNP010000012.1"/>
</dbReference>
<dbReference type="Proteomes" id="UP000681341">
    <property type="component" value="Unassembled WGS sequence"/>
</dbReference>
<comment type="caution">
    <text evidence="2">The sequence shown here is derived from an EMBL/GenBank/DDBJ whole genome shotgun (WGS) entry which is preliminary data.</text>
</comment>
<dbReference type="PANTHER" id="PTHR42791">
    <property type="entry name" value="GNAT FAMILY ACETYLTRANSFERASE"/>
    <property type="match status" value="1"/>
</dbReference>
<organism evidence="2 3">
    <name type="scientific">Glycomyces niveus</name>
    <dbReference type="NCBI Taxonomy" id="2820287"/>
    <lineage>
        <taxon>Bacteria</taxon>
        <taxon>Bacillati</taxon>
        <taxon>Actinomycetota</taxon>
        <taxon>Actinomycetes</taxon>
        <taxon>Glycomycetales</taxon>
        <taxon>Glycomycetaceae</taxon>
        <taxon>Glycomyces</taxon>
    </lineage>
</organism>
<gene>
    <name evidence="2" type="ORF">J5V16_19175</name>
</gene>
<accession>A0ABS3U9N3</accession>
<dbReference type="InterPro" id="IPR000182">
    <property type="entry name" value="GNAT_dom"/>
</dbReference>
<name>A0ABS3U9N3_9ACTN</name>
<keyword evidence="3" id="KW-1185">Reference proteome</keyword>
<sequence>MAASAAPVAGMIGEAFVDVPTAVWLVEDPVERVAAVGGQFAIVVEHALAHGGVLTTGPGDAPEGALVWFDRTKDEPPIPNYDARLRAACGRHYEAFAELDRILAEQHPAEPHLYVALVGVRADARGRGIAADLFRDIHKGLDESGTAAYLEAVSPRTAALYASLGYRPHGEPFPIGAGGPPLYPMWRPAGG</sequence>
<evidence type="ECO:0000313" key="2">
    <source>
        <dbReference type="EMBL" id="MBO3734956.1"/>
    </source>
</evidence>
<reference evidence="2 3" key="1">
    <citation type="submission" date="2021-03" db="EMBL/GenBank/DDBJ databases">
        <title>Glycomyces sp. nov., a novel actinomycete isolated from soil.</title>
        <authorList>
            <person name="Yang X."/>
            <person name="Xu X."/>
        </authorList>
    </citation>
    <scope>NUCLEOTIDE SEQUENCE [LARGE SCALE GENOMIC DNA]</scope>
    <source>
        <strain evidence="2 3">NEAU-S30</strain>
    </source>
</reference>
<feature type="domain" description="N-acetyltransferase" evidence="1">
    <location>
        <begin position="52"/>
        <end position="190"/>
    </location>
</feature>
<dbReference type="EMBL" id="JAGFNP010000012">
    <property type="protein sequence ID" value="MBO3734956.1"/>
    <property type="molecule type" value="Genomic_DNA"/>
</dbReference>
<dbReference type="Gene3D" id="3.40.630.30">
    <property type="match status" value="1"/>
</dbReference>
<dbReference type="PROSITE" id="PS51186">
    <property type="entry name" value="GNAT"/>
    <property type="match status" value="1"/>
</dbReference>
<dbReference type="InterPro" id="IPR052523">
    <property type="entry name" value="Trichothecene_AcTrans"/>
</dbReference>
<dbReference type="InterPro" id="IPR016181">
    <property type="entry name" value="Acyl_CoA_acyltransferase"/>
</dbReference>
<evidence type="ECO:0000259" key="1">
    <source>
        <dbReference type="PROSITE" id="PS51186"/>
    </source>
</evidence>
<dbReference type="PANTHER" id="PTHR42791:SF1">
    <property type="entry name" value="N-ACETYLTRANSFERASE DOMAIN-CONTAINING PROTEIN"/>
    <property type="match status" value="1"/>
</dbReference>
<proteinExistence type="predicted"/>
<protein>
    <recommendedName>
        <fullName evidence="1">N-acetyltransferase domain-containing protein</fullName>
    </recommendedName>
</protein>
<dbReference type="SUPFAM" id="SSF55729">
    <property type="entry name" value="Acyl-CoA N-acyltransferases (Nat)"/>
    <property type="match status" value="1"/>
</dbReference>